<protein>
    <recommendedName>
        <fullName evidence="5">4E-interacting protein</fullName>
    </recommendedName>
</protein>
<feature type="region of interest" description="Disordered" evidence="2">
    <location>
        <begin position="500"/>
        <end position="688"/>
    </location>
</feature>
<feature type="compositionally biased region" description="Low complexity" evidence="2">
    <location>
        <begin position="459"/>
        <end position="474"/>
    </location>
</feature>
<feature type="compositionally biased region" description="Low complexity" evidence="2">
    <location>
        <begin position="323"/>
        <end position="357"/>
    </location>
</feature>
<evidence type="ECO:0008006" key="5">
    <source>
        <dbReference type="Google" id="ProtNLM"/>
    </source>
</evidence>
<feature type="compositionally biased region" description="Polar residues" evidence="2">
    <location>
        <begin position="412"/>
        <end position="422"/>
    </location>
</feature>
<keyword evidence="1" id="KW-0175">Coiled coil</keyword>
<feature type="compositionally biased region" description="Pro residues" evidence="2">
    <location>
        <begin position="254"/>
        <end position="264"/>
    </location>
</feature>
<dbReference type="AlphaFoldDB" id="A0AAW2ZYN3"/>
<feature type="region of interest" description="Disordered" evidence="2">
    <location>
        <begin position="40"/>
        <end position="162"/>
    </location>
</feature>
<feature type="compositionally biased region" description="Low complexity" evidence="2">
    <location>
        <begin position="96"/>
        <end position="106"/>
    </location>
</feature>
<feature type="compositionally biased region" description="Pro residues" evidence="2">
    <location>
        <begin position="747"/>
        <end position="760"/>
    </location>
</feature>
<dbReference type="EMBL" id="JBAMZK010000036">
    <property type="protein sequence ID" value="KAL0494527.1"/>
    <property type="molecule type" value="Genomic_DNA"/>
</dbReference>
<keyword evidence="4" id="KW-1185">Reference proteome</keyword>
<feature type="region of interest" description="Disordered" evidence="2">
    <location>
        <begin position="741"/>
        <end position="778"/>
    </location>
</feature>
<dbReference type="Proteomes" id="UP001500131">
    <property type="component" value="Unassembled WGS sequence"/>
</dbReference>
<feature type="compositionally biased region" description="Polar residues" evidence="2">
    <location>
        <begin position="764"/>
        <end position="778"/>
    </location>
</feature>
<reference evidence="3 4" key="1">
    <citation type="submission" date="2024-02" db="EMBL/GenBank/DDBJ databases">
        <title>FIRST GENOME SEQUENCES OF Leishmania (Viannia) shawi, Leishmania (Viannia) lindenbergi AND Leishmania (Viannia) utingensis.</title>
        <authorList>
            <person name="Resadore F."/>
            <person name="Custodio M.G.F."/>
            <person name="Boite M.C."/>
            <person name="Cupolillo E."/>
            <person name="Ferreira G.E.M."/>
        </authorList>
    </citation>
    <scope>NUCLEOTIDE SEQUENCE [LARGE SCALE GENOMIC DNA]</scope>
    <source>
        <strain evidence="3 4">MHOM/BR/1966/M15733</strain>
    </source>
</reference>
<feature type="compositionally biased region" description="Pro residues" evidence="2">
    <location>
        <begin position="552"/>
        <end position="566"/>
    </location>
</feature>
<feature type="compositionally biased region" description="Polar residues" evidence="2">
    <location>
        <begin position="437"/>
        <end position="458"/>
    </location>
</feature>
<evidence type="ECO:0000313" key="3">
    <source>
        <dbReference type="EMBL" id="KAL0494527.1"/>
    </source>
</evidence>
<organism evidence="3 4">
    <name type="scientific">Leishmania lindenbergi</name>
    <dbReference type="NCBI Taxonomy" id="651832"/>
    <lineage>
        <taxon>Eukaryota</taxon>
        <taxon>Discoba</taxon>
        <taxon>Euglenozoa</taxon>
        <taxon>Kinetoplastea</taxon>
        <taxon>Metakinetoplastina</taxon>
        <taxon>Trypanosomatida</taxon>
        <taxon>Trypanosomatidae</taxon>
        <taxon>Leishmaniinae</taxon>
        <taxon>Leishmania</taxon>
    </lineage>
</organism>
<gene>
    <name evidence="3" type="ORF">Q4I31_007648</name>
</gene>
<evidence type="ECO:0000256" key="2">
    <source>
        <dbReference type="SAM" id="MobiDB-lite"/>
    </source>
</evidence>
<proteinExistence type="predicted"/>
<feature type="compositionally biased region" description="Low complexity" evidence="2">
    <location>
        <begin position="644"/>
        <end position="653"/>
    </location>
</feature>
<feature type="compositionally biased region" description="Low complexity" evidence="2">
    <location>
        <begin position="265"/>
        <end position="282"/>
    </location>
</feature>
<feature type="compositionally biased region" description="Polar residues" evidence="2">
    <location>
        <begin position="305"/>
        <end position="321"/>
    </location>
</feature>
<name>A0AAW2ZYN3_9TRYP</name>
<feature type="compositionally biased region" description="Polar residues" evidence="2">
    <location>
        <begin position="53"/>
        <end position="63"/>
    </location>
</feature>
<feature type="compositionally biased region" description="Basic and acidic residues" evidence="2">
    <location>
        <begin position="115"/>
        <end position="129"/>
    </location>
</feature>
<feature type="compositionally biased region" description="Low complexity" evidence="2">
    <location>
        <begin position="372"/>
        <end position="389"/>
    </location>
</feature>
<accession>A0AAW2ZYN3</accession>
<comment type="caution">
    <text evidence="3">The sequence shown here is derived from an EMBL/GenBank/DDBJ whole genome shotgun (WGS) entry which is preliminary data.</text>
</comment>
<evidence type="ECO:0000313" key="4">
    <source>
        <dbReference type="Proteomes" id="UP001500131"/>
    </source>
</evidence>
<feature type="compositionally biased region" description="Pro residues" evidence="2">
    <location>
        <begin position="619"/>
        <end position="643"/>
    </location>
</feature>
<feature type="coiled-coil region" evidence="1">
    <location>
        <begin position="181"/>
        <end position="211"/>
    </location>
</feature>
<feature type="compositionally biased region" description="Polar residues" evidence="2">
    <location>
        <begin position="508"/>
        <end position="524"/>
    </location>
</feature>
<sequence length="778" mass="81134">MPPVRTMYTREELLRIASLASAMDLGPEVLRKFDVIEVAEPVPGPKRRESEPNFKSSVLTDNFSTSTTITTTCPNGSGNTGGKANHSSGMNGGGSNNHTGSSSTPGYSAGGGRGGDNRRGGGNGGRDDGSSSSFKQSGYDRFAPPEGRFSRGNRNQETFEEGIEYELRQSALQKKRVAETMEREDRKGEHLRQALEKFKQEGNDAAAAEAERETDEIERLLAGITMIDDAPKTVVRSRFFSAQGPMTASAEPPTAMPLPPPPPAATTLSFGTSASSSAPATTGVPQASVLATPAKSGTPGYATGPWSSMKSDSNLWSTAPSMASALKQSLQQPSSPAATSPPLQIRSQQPALQQSQPPTRPASDPQPGKSMGTVAAATSTNSVSAQSASGSGGFGVHAPAQASLPAPPQGSVLGSASGNSNTGIGAAIGGKAGVPTSAGQPQGPSHTSPQTPSHNLSQASRPAPATATKPAPRSGGSTGVPTGAWSAAELEFLLKKGTAVKSSAPALPSSTGASATTAQKTQPITAAELESLLMKRARQGSGATGTGMSTLPPSPPQFQQPPPPQQAPLLFANPAKTPTMPANSNPAVAPLSLPQQLPASMMAPNGAMLTPKQPHQQQPLPPPPPPPMPSQMPTHPQPQPPHHSQPQQHQQSPWVAMPRPPQAPPASQPSGNGSPMHNTPPLQPLAAKMQHPASMMPNGLQMPMQMNPQGQYFVDSAQLQRVYMTGQPMMFRRPDGTVFMQTQHMPQPQPQQAPPHPQQPFNPFGTNAQFLFQQQQRR</sequence>
<evidence type="ECO:0000256" key="1">
    <source>
        <dbReference type="SAM" id="Coils"/>
    </source>
</evidence>
<feature type="region of interest" description="Disordered" evidence="2">
    <location>
        <begin position="244"/>
        <end position="483"/>
    </location>
</feature>
<feature type="compositionally biased region" description="Pro residues" evidence="2">
    <location>
        <begin position="658"/>
        <end position="667"/>
    </location>
</feature>